<reference evidence="2" key="1">
    <citation type="submission" date="2022-09" db="EMBL/GenBank/DDBJ databases">
        <title>Fusarium specimens isolated from Avocado Roots.</title>
        <authorList>
            <person name="Stajich J."/>
            <person name="Roper C."/>
            <person name="Heimlech-Rivalta G."/>
        </authorList>
    </citation>
    <scope>NUCLEOTIDE SEQUENCE</scope>
    <source>
        <strain evidence="2">CF00136</strain>
    </source>
</reference>
<accession>A0A9W8S1B2</accession>
<proteinExistence type="predicted"/>
<protein>
    <submittedName>
        <fullName evidence="2">Uncharacterized protein</fullName>
    </submittedName>
</protein>
<feature type="compositionally biased region" description="Low complexity" evidence="1">
    <location>
        <begin position="85"/>
        <end position="94"/>
    </location>
</feature>
<organism evidence="2 3">
    <name type="scientific">Fusarium torreyae</name>
    <dbReference type="NCBI Taxonomy" id="1237075"/>
    <lineage>
        <taxon>Eukaryota</taxon>
        <taxon>Fungi</taxon>
        <taxon>Dikarya</taxon>
        <taxon>Ascomycota</taxon>
        <taxon>Pezizomycotina</taxon>
        <taxon>Sordariomycetes</taxon>
        <taxon>Hypocreomycetidae</taxon>
        <taxon>Hypocreales</taxon>
        <taxon>Nectriaceae</taxon>
        <taxon>Fusarium</taxon>
    </lineage>
</organism>
<keyword evidence="3" id="KW-1185">Reference proteome</keyword>
<dbReference type="Proteomes" id="UP001152049">
    <property type="component" value="Unassembled WGS sequence"/>
</dbReference>
<evidence type="ECO:0000313" key="2">
    <source>
        <dbReference type="EMBL" id="KAJ4262933.1"/>
    </source>
</evidence>
<name>A0A9W8S1B2_9HYPO</name>
<gene>
    <name evidence="2" type="ORF">NW762_006546</name>
</gene>
<dbReference type="EMBL" id="JAOQAZ010000011">
    <property type="protein sequence ID" value="KAJ4262933.1"/>
    <property type="molecule type" value="Genomic_DNA"/>
</dbReference>
<sequence>MARKVTPKPGSVPARIEEHKRRFETAKNHAWRRAQLFLNPMSTVLEKSRHVPKKRGGVADRIAEHKRRFKALKKDAGPTAHPQSSEELSIGSSSAGPHTASHPSSAGPTATVEEDFGLAPICTDLQYLKPYFPLQRMKLPLRLENDLIPYRKIDRELRRKF</sequence>
<feature type="region of interest" description="Disordered" evidence="1">
    <location>
        <begin position="47"/>
        <end position="111"/>
    </location>
</feature>
<comment type="caution">
    <text evidence="2">The sequence shown here is derived from an EMBL/GenBank/DDBJ whole genome shotgun (WGS) entry which is preliminary data.</text>
</comment>
<dbReference type="AlphaFoldDB" id="A0A9W8S1B2"/>
<evidence type="ECO:0000313" key="3">
    <source>
        <dbReference type="Proteomes" id="UP001152049"/>
    </source>
</evidence>
<evidence type="ECO:0000256" key="1">
    <source>
        <dbReference type="SAM" id="MobiDB-lite"/>
    </source>
</evidence>